<comment type="caution">
    <text evidence="1">The sequence shown here is derived from an EMBL/GenBank/DDBJ whole genome shotgun (WGS) entry which is preliminary data.</text>
</comment>
<dbReference type="RefSeq" id="WP_139880612.1">
    <property type="nucleotide sequence ID" value="NZ_VFBM01000003.1"/>
</dbReference>
<dbReference type="AlphaFoldDB" id="A0A8H2K2P8"/>
<evidence type="ECO:0000313" key="2">
    <source>
        <dbReference type="Proteomes" id="UP000314285"/>
    </source>
</evidence>
<reference evidence="1 2" key="1">
    <citation type="submission" date="2019-06" db="EMBL/GenBank/DDBJ databases">
        <title>Genome of Acinetobacter radioresistens APH1, a phenol degrading strain.</title>
        <authorList>
            <person name="Liu Y."/>
        </authorList>
    </citation>
    <scope>NUCLEOTIDE SEQUENCE [LARGE SCALE GENOMIC DNA]</scope>
    <source>
        <strain evidence="1 2">APH1</strain>
    </source>
</reference>
<evidence type="ECO:0000313" key="1">
    <source>
        <dbReference type="EMBL" id="TNX93114.1"/>
    </source>
</evidence>
<dbReference type="EMBL" id="VFBM01000003">
    <property type="protein sequence ID" value="TNX93114.1"/>
    <property type="molecule type" value="Genomic_DNA"/>
</dbReference>
<gene>
    <name evidence="1" type="ORF">FHY67_06015</name>
</gene>
<accession>A0A8H2K2P8</accession>
<dbReference type="Proteomes" id="UP000314285">
    <property type="component" value="Unassembled WGS sequence"/>
</dbReference>
<protein>
    <submittedName>
        <fullName evidence="1">Uncharacterized protein</fullName>
    </submittedName>
</protein>
<name>A0A8H2K2P8_ACIRA</name>
<organism evidence="1 2">
    <name type="scientific">Acinetobacter radioresistens</name>
    <dbReference type="NCBI Taxonomy" id="40216"/>
    <lineage>
        <taxon>Bacteria</taxon>
        <taxon>Pseudomonadati</taxon>
        <taxon>Pseudomonadota</taxon>
        <taxon>Gammaproteobacteria</taxon>
        <taxon>Moraxellales</taxon>
        <taxon>Moraxellaceae</taxon>
        <taxon>Acinetobacter</taxon>
    </lineage>
</organism>
<proteinExistence type="predicted"/>
<sequence>MIKQLMPVELPEDLCWWFHPDFCEIDPLAKCDEERGYTAEEWNLLQANGNIDISIDTSIDLEIIDPNANGEWTGFKPVSPTPEHFLIASFDSEHLDSAILWWAKPRNTINSFINDSGFDQAFKDVFDLPDSVKQSLKEVS</sequence>